<dbReference type="PANTHER" id="PTHR12736">
    <property type="entry name" value="LANC-LIKE PROTEIN"/>
    <property type="match status" value="1"/>
</dbReference>
<protein>
    <submittedName>
        <fullName evidence="3">Lanc-like protein 2</fullName>
    </submittedName>
</protein>
<gene>
    <name evidence="3" type="ORF">Naga_100082g3</name>
</gene>
<dbReference type="SMART" id="SM01260">
    <property type="entry name" value="LANC_like"/>
    <property type="match status" value="1"/>
</dbReference>
<dbReference type="Pfam" id="PF05147">
    <property type="entry name" value="LANC_like"/>
    <property type="match status" value="1"/>
</dbReference>
<dbReference type="InterPro" id="IPR012341">
    <property type="entry name" value="6hp_glycosidase-like_sf"/>
</dbReference>
<dbReference type="EMBL" id="AZIL01001412">
    <property type="protein sequence ID" value="EWM23925.1"/>
    <property type="molecule type" value="Genomic_DNA"/>
</dbReference>
<comment type="caution">
    <text evidence="3">The sequence shown here is derived from an EMBL/GenBank/DDBJ whole genome shotgun (WGS) entry which is preliminary data.</text>
</comment>
<feature type="binding site" evidence="2">
    <location>
        <position position="354"/>
    </location>
    <ligand>
        <name>Zn(2+)</name>
        <dbReference type="ChEBI" id="CHEBI:29105"/>
    </ligand>
</feature>
<dbReference type="SUPFAM" id="SSF158745">
    <property type="entry name" value="LanC-like"/>
    <property type="match status" value="1"/>
</dbReference>
<dbReference type="PANTHER" id="PTHR12736:SF7">
    <property type="entry name" value="LANC-LIKE PROTEIN 3"/>
    <property type="match status" value="1"/>
</dbReference>
<reference evidence="3 4" key="1">
    <citation type="journal article" date="2014" name="Mol. Plant">
        <title>Chromosome Scale Genome Assembly and Transcriptome Profiling of Nannochloropsis gaditana in Nitrogen Depletion.</title>
        <authorList>
            <person name="Corteggiani Carpinelli E."/>
            <person name="Telatin A."/>
            <person name="Vitulo N."/>
            <person name="Forcato C."/>
            <person name="D'Angelo M."/>
            <person name="Schiavon R."/>
            <person name="Vezzi A."/>
            <person name="Giacometti G.M."/>
            <person name="Morosinotto T."/>
            <person name="Valle G."/>
        </authorList>
    </citation>
    <scope>NUCLEOTIDE SEQUENCE [LARGE SCALE GENOMIC DNA]</scope>
    <source>
        <strain evidence="3 4">B-31</strain>
    </source>
</reference>
<keyword evidence="4" id="KW-1185">Reference proteome</keyword>
<evidence type="ECO:0000313" key="4">
    <source>
        <dbReference type="Proteomes" id="UP000019335"/>
    </source>
</evidence>
<comment type="similarity">
    <text evidence="1">Belongs to the LanC-like protein family.</text>
</comment>
<dbReference type="GO" id="GO:0005975">
    <property type="term" value="P:carbohydrate metabolic process"/>
    <property type="evidence" value="ECO:0007669"/>
    <property type="project" value="InterPro"/>
</dbReference>
<dbReference type="PRINTS" id="PR01950">
    <property type="entry name" value="LANCSUPER"/>
</dbReference>
<proteinExistence type="inferred from homology"/>
<sequence length="454" mass="50482">MEAVKNRGANEDVHQFDRNRFIANPFPKDPPALSPLALLNPRETQTLKDRMSHAWEQILRQTDPQKEKDYTIYTGSAGIGYLALHSALLVESADPRRRHFVDIAGNYLRGAQATLEGRLRQGRHEDISFILGTPGVYAPLAVLRRLQGKSNDAVEACIQRVLDLAPLFLNQTHHHPRRQHPHYEFEILYGESGYLTSLLYLNSNFPGRIPDQLLSEVTDHIISGAEEGPGGALLWAWHGKEYLGAAHGVSGILLALLDAHLQGLRLPDVVLERIQCTVNYLYSLRLPSGNYPTRPSKECDDRLVQWCHGAPGILLLFVKAYEVFGQPKYLAWAELAADVVWMRGLLRKGNGLCHGVAGNAYCFLAVFRCTDNDIYLHRARVFALAAQDDIVAAHQDTPDHPMSLFEGLGGLLALYADLLEGDPREALFPAFETRGVRSGTGISHKEESYGDGEA</sequence>
<dbReference type="CDD" id="cd04794">
    <property type="entry name" value="euk_LANCL"/>
    <property type="match status" value="1"/>
</dbReference>
<dbReference type="Gene3D" id="1.50.10.10">
    <property type="match status" value="1"/>
</dbReference>
<keyword evidence="2" id="KW-0479">Metal-binding</keyword>
<evidence type="ECO:0000256" key="2">
    <source>
        <dbReference type="PIRSR" id="PIRSR607822-1"/>
    </source>
</evidence>
<dbReference type="InterPro" id="IPR007822">
    <property type="entry name" value="LANC-like"/>
</dbReference>
<evidence type="ECO:0000313" key="3">
    <source>
        <dbReference type="EMBL" id="EWM23925.1"/>
    </source>
</evidence>
<dbReference type="GO" id="GO:0005886">
    <property type="term" value="C:plasma membrane"/>
    <property type="evidence" value="ECO:0007669"/>
    <property type="project" value="TreeGrafter"/>
</dbReference>
<accession>W7TA93</accession>
<dbReference type="AlphaFoldDB" id="W7TA93"/>
<dbReference type="InterPro" id="IPR020464">
    <property type="entry name" value="LanC-like_prot_euk"/>
</dbReference>
<evidence type="ECO:0000256" key="1">
    <source>
        <dbReference type="ARBA" id="ARBA00007179"/>
    </source>
</evidence>
<feature type="binding site" evidence="2">
    <location>
        <position position="307"/>
    </location>
    <ligand>
        <name>Zn(2+)</name>
        <dbReference type="ChEBI" id="CHEBI:29105"/>
    </ligand>
</feature>
<name>W7TA93_9STRA</name>
<dbReference type="Proteomes" id="UP000019335">
    <property type="component" value="Chromosome 15"/>
</dbReference>
<dbReference type="PRINTS" id="PR01951">
    <property type="entry name" value="LANCEUKARYTE"/>
</dbReference>
<feature type="binding site" evidence="2">
    <location>
        <position position="353"/>
    </location>
    <ligand>
        <name>Zn(2+)</name>
        <dbReference type="ChEBI" id="CHEBI:29105"/>
    </ligand>
</feature>
<dbReference type="GO" id="GO:0031179">
    <property type="term" value="P:peptide modification"/>
    <property type="evidence" value="ECO:0007669"/>
    <property type="project" value="InterPro"/>
</dbReference>
<keyword evidence="2" id="KW-0862">Zinc</keyword>
<dbReference type="GO" id="GO:0046872">
    <property type="term" value="F:metal ion binding"/>
    <property type="evidence" value="ECO:0007669"/>
    <property type="project" value="UniProtKB-KW"/>
</dbReference>
<organism evidence="3 4">
    <name type="scientific">Nannochloropsis gaditana</name>
    <dbReference type="NCBI Taxonomy" id="72520"/>
    <lineage>
        <taxon>Eukaryota</taxon>
        <taxon>Sar</taxon>
        <taxon>Stramenopiles</taxon>
        <taxon>Ochrophyta</taxon>
        <taxon>Eustigmatophyceae</taxon>
        <taxon>Eustigmatales</taxon>
        <taxon>Monodopsidaceae</taxon>
        <taxon>Nannochloropsis</taxon>
    </lineage>
</organism>
<dbReference type="OrthoDB" id="206635at2759"/>